<comment type="caution">
    <text evidence="1">The sequence shown here is derived from an EMBL/GenBank/DDBJ whole genome shotgun (WGS) entry which is preliminary data.</text>
</comment>
<gene>
    <name evidence="1" type="primary">NCL1_39735</name>
    <name evidence="1" type="ORF">NPIL_26201</name>
</gene>
<evidence type="ECO:0000313" key="1">
    <source>
        <dbReference type="EMBL" id="GFT18664.1"/>
    </source>
</evidence>
<dbReference type="AlphaFoldDB" id="A0A8X6NL99"/>
<protein>
    <submittedName>
        <fullName evidence="1">Transforming growth factor-beta-induced protein ig-h3</fullName>
    </submittedName>
</protein>
<evidence type="ECO:0000313" key="2">
    <source>
        <dbReference type="Proteomes" id="UP000887013"/>
    </source>
</evidence>
<dbReference type="Proteomes" id="UP000887013">
    <property type="component" value="Unassembled WGS sequence"/>
</dbReference>
<organism evidence="1 2">
    <name type="scientific">Nephila pilipes</name>
    <name type="common">Giant wood spider</name>
    <name type="synonym">Nephila maculata</name>
    <dbReference type="NCBI Taxonomy" id="299642"/>
    <lineage>
        <taxon>Eukaryota</taxon>
        <taxon>Metazoa</taxon>
        <taxon>Ecdysozoa</taxon>
        <taxon>Arthropoda</taxon>
        <taxon>Chelicerata</taxon>
        <taxon>Arachnida</taxon>
        <taxon>Araneae</taxon>
        <taxon>Araneomorphae</taxon>
        <taxon>Entelegynae</taxon>
        <taxon>Araneoidea</taxon>
        <taxon>Nephilidae</taxon>
        <taxon>Nephila</taxon>
    </lineage>
</organism>
<proteinExistence type="predicted"/>
<dbReference type="EMBL" id="BMAW01010410">
    <property type="protein sequence ID" value="GFT18664.1"/>
    <property type="molecule type" value="Genomic_DNA"/>
</dbReference>
<name>A0A8X6NL99_NEPPI</name>
<reference evidence="1" key="1">
    <citation type="submission" date="2020-08" db="EMBL/GenBank/DDBJ databases">
        <title>Multicomponent nature underlies the extraordinary mechanical properties of spider dragline silk.</title>
        <authorList>
            <person name="Kono N."/>
            <person name="Nakamura H."/>
            <person name="Mori M."/>
            <person name="Yoshida Y."/>
            <person name="Ohtoshi R."/>
            <person name="Malay A.D."/>
            <person name="Moran D.A.P."/>
            <person name="Tomita M."/>
            <person name="Numata K."/>
            <person name="Arakawa K."/>
        </authorList>
    </citation>
    <scope>NUCLEOTIDE SEQUENCE</scope>
</reference>
<keyword evidence="2" id="KW-1185">Reference proteome</keyword>
<dbReference type="OrthoDB" id="6436892at2759"/>
<sequence length="101" mass="11348">MPPIDLAVLNNLDVRESFLSTGLGTLDEAIPISLLPYPYCRKPITLVNYSNEVLQDYKSICFTGGNKLNGRVGLAFVIYEEGFEKASFQHQIRDECSVFQD</sequence>
<accession>A0A8X6NL99</accession>